<accession>H5SC80</accession>
<feature type="domain" description="DUF7847" evidence="2">
    <location>
        <begin position="108"/>
        <end position="187"/>
    </location>
</feature>
<dbReference type="EMBL" id="AP011666">
    <property type="protein sequence ID" value="BAL53766.1"/>
    <property type="molecule type" value="Genomic_DNA"/>
</dbReference>
<organism evidence="3">
    <name type="scientific">uncultured Acetothermia bacterium</name>
    <dbReference type="NCBI Taxonomy" id="236499"/>
    <lineage>
        <taxon>Bacteria</taxon>
        <taxon>Candidatus Bipolaricaulota</taxon>
        <taxon>environmental samples</taxon>
    </lineage>
</organism>
<proteinExistence type="predicted"/>
<sequence length="225" mass="25312">MRIVRSQVSFGEALTLGSTMLAAPLLWAMLGGLLVWNLFAYFSGLSWLILAPSSRLPKSFIEIIVDFLLFPALNAIVIRFVYTVVTKSQMLSLTETIFSALGRFPTLVGLHAIFVIAGYIFTITPDIPKLLVAIPAIYVWTKLIFAYQEIVAREADVWEALSTSWKLTEGNWWRMFFLALIPGLIMIPFTVEGSSQIVEGTIGWISSFWLWCIVTYAYAQLTARQ</sequence>
<keyword evidence="1" id="KW-1133">Transmembrane helix</keyword>
<keyword evidence="1" id="KW-0472">Membrane</keyword>
<gene>
    <name evidence="3" type="ORF">HGMM_F08F07C25</name>
</gene>
<reference evidence="3" key="2">
    <citation type="journal article" date="2012" name="PLoS ONE">
        <title>A Deeply Branching Thermophilic Bacterium with an Ancient Acetyl-CoA Pathway Dominates a Subsurface Ecosystem.</title>
        <authorList>
            <person name="Takami H."/>
            <person name="Noguchi H."/>
            <person name="Takaki Y."/>
            <person name="Uchiyama I."/>
            <person name="Toyoda A."/>
            <person name="Nishi S."/>
            <person name="Chee G.-J."/>
            <person name="Arai W."/>
            <person name="Nunoura T."/>
            <person name="Itoh T."/>
            <person name="Hattori M."/>
            <person name="Takai K."/>
        </authorList>
    </citation>
    <scope>NUCLEOTIDE SEQUENCE</scope>
</reference>
<dbReference type="Pfam" id="PF25231">
    <property type="entry name" value="DUF7847"/>
    <property type="match status" value="1"/>
</dbReference>
<dbReference type="AlphaFoldDB" id="H5SC80"/>
<protein>
    <submittedName>
        <fullName evidence="3">Hypothetical conserved protein</fullName>
    </submittedName>
</protein>
<evidence type="ECO:0000313" key="3">
    <source>
        <dbReference type="EMBL" id="BAL53766.1"/>
    </source>
</evidence>
<keyword evidence="1" id="KW-0812">Transmembrane</keyword>
<feature type="transmembrane region" description="Helical" evidence="1">
    <location>
        <begin position="172"/>
        <end position="189"/>
    </location>
</feature>
<feature type="transmembrane region" description="Helical" evidence="1">
    <location>
        <begin position="130"/>
        <end position="152"/>
    </location>
</feature>
<feature type="transmembrane region" description="Helical" evidence="1">
    <location>
        <begin position="201"/>
        <end position="219"/>
    </location>
</feature>
<dbReference type="InterPro" id="IPR057169">
    <property type="entry name" value="DUF7847"/>
</dbReference>
<name>H5SC80_9BACT</name>
<evidence type="ECO:0000259" key="2">
    <source>
        <dbReference type="Pfam" id="PF25231"/>
    </source>
</evidence>
<feature type="transmembrane region" description="Helical" evidence="1">
    <location>
        <begin position="63"/>
        <end position="82"/>
    </location>
</feature>
<feature type="transmembrane region" description="Helical" evidence="1">
    <location>
        <begin position="25"/>
        <end position="51"/>
    </location>
</feature>
<feature type="transmembrane region" description="Helical" evidence="1">
    <location>
        <begin position="102"/>
        <end position="123"/>
    </location>
</feature>
<evidence type="ECO:0000256" key="1">
    <source>
        <dbReference type="SAM" id="Phobius"/>
    </source>
</evidence>
<reference evidence="3" key="1">
    <citation type="journal article" date="2005" name="Environ. Microbiol.">
        <title>Genetic and functional properties of uncultivated thermophilic crenarchaeotes from a subsurface gold mine as revealed by analysis of genome fragments.</title>
        <authorList>
            <person name="Nunoura T."/>
            <person name="Hirayama H."/>
            <person name="Takami H."/>
            <person name="Oida H."/>
            <person name="Nishi S."/>
            <person name="Shimamura S."/>
            <person name="Suzuki Y."/>
            <person name="Inagaki F."/>
            <person name="Takai K."/>
            <person name="Nealson K.H."/>
            <person name="Horikoshi K."/>
        </authorList>
    </citation>
    <scope>NUCLEOTIDE SEQUENCE</scope>
</reference>